<gene>
    <name evidence="2" type="primary">Prickle4</name>
</gene>
<protein>
    <submittedName>
        <fullName evidence="2">Prickle-like protein 4 isoform X1</fullName>
    </submittedName>
</protein>
<evidence type="ECO:0000313" key="2">
    <source>
        <dbReference type="RefSeq" id="XP_073938300.1"/>
    </source>
</evidence>
<dbReference type="RefSeq" id="XP_073938300.1">
    <property type="nucleotide sequence ID" value="XM_074082199.1"/>
</dbReference>
<name>A0AC58N9G2_CASCN</name>
<dbReference type="Proteomes" id="UP001732720">
    <property type="component" value="Chromosome 8"/>
</dbReference>
<organism evidence="1 2">
    <name type="scientific">Castor canadensis</name>
    <name type="common">American beaver</name>
    <dbReference type="NCBI Taxonomy" id="51338"/>
    <lineage>
        <taxon>Eukaryota</taxon>
        <taxon>Metazoa</taxon>
        <taxon>Chordata</taxon>
        <taxon>Craniata</taxon>
        <taxon>Vertebrata</taxon>
        <taxon>Euteleostomi</taxon>
        <taxon>Mammalia</taxon>
        <taxon>Eutheria</taxon>
        <taxon>Euarchontoglires</taxon>
        <taxon>Glires</taxon>
        <taxon>Rodentia</taxon>
        <taxon>Castorimorpha</taxon>
        <taxon>Castoridae</taxon>
        <taxon>Castor</taxon>
    </lineage>
</organism>
<evidence type="ECO:0000313" key="1">
    <source>
        <dbReference type="Proteomes" id="UP001732720"/>
    </source>
</evidence>
<proteinExistence type="predicted"/>
<reference evidence="2" key="1">
    <citation type="submission" date="2025-08" db="UniProtKB">
        <authorList>
            <consortium name="RefSeq"/>
        </authorList>
    </citation>
    <scope>IDENTIFICATION</scope>
</reference>
<accession>A0AC58N9G2</accession>
<keyword evidence="1" id="KW-1185">Reference proteome</keyword>
<sequence>MGRELESRKTFPSLGLSVSAFQGRCGLGRSAPLILFAPAWSSMQSTANMEEGASPLLGPHPPPPLLPEALLGEVATPGPQCGQLILATFHRKPDLRDRAGRKQTLSPMLVPRSGWSHQEDSPISRKPGTPTKEPGTSTNSDSDSSHLPEEDLGDTSAQGPAMLSLGLPRLDTNQTSKWPELRSLLQQLPPQDSDERYCLALGEEELVELRLFCAQRKQKALGQGVACLLPPKLEGHTCEKCRLPLKPGEYGVFAARAGKQRCWHRPCFSCQACGQALINLIYFYHEGHLYCGRHHAELLRPRCPACDQLIFSLRCTEAEGQRWHENHFCCQDCAEPLGGGRYALPGGSPCCPSCFESRYSDGNASPAAALEGQASLGKGGEGTDQRRRGWRLRLGRAEGRPLAPGPRRSIPPAAPRPPTATPRPEHRGPQLSPRVPGRSAPRASGAHPAPRSGLRRRTRSRAGDEASHWWTKAGTGGGPWSGLAAAAQMARGGAGREAEPNPGLSSSRSLCKPGAGLRQAFLTRPGTGESGRHRTEAQDRASLEAGTISRAALPAAAAGSSLGIQSGPPEGREQERLETPHNLTEDASCPTCSSSSDSEPEGFFLGQRLPLAWKTPGNLQADDSDTSRKHCTLC</sequence>